<accession>A0A926F4F8</accession>
<sequence length="590" mass="68450">MRSIHKGLYILIISILIISCQRESTLYSSDITGKVTEENGTPIQEATVTVGKQATQTDSEGIFYLKDIKYDILSINKEGYYSEDIILNIIPGTIKKMGTITLIADQKQKKPITITPSILEVNVFEGSSQVYFDAGNLQTELICKEKWLQTRIWENTLYVWFEENPTTEKRIAHVILKAIKEDIQDTLTVIQDAGPILNIIDYSGRNETYTFPQEMPFIKFNRPVKLLDLENVKVSSVIYEEDSTIIRFPDIQPYLLKTISYYYSVQSQDGQTYNGNFTVIPPYKYQTQTKDMIFTKDNQYCWLLAQENWEPQLIQLETKNYSTVQKIPLEDKDSKLCYNPYNNCIYIYDENICIIDAETGILRATLSKPIEMNYDDIHSMDFCYNGFGLLQGNSKLFTINSAQNHQMELYPVDNDLYQSNQTKFTTIKSGNNRRQFILFDSNTIKEVFCLDVDTKKHWICFNDNPNYANYRNFCQPHKREPYIIVAGQSSDKIYSINTITGEKIKYNNYYNDYSIHIDPLPLETTIPWNHYALIQNGTLIVIERNSGKEVHWEQLNENTQWTNYSSEDGSIMAFTNRTDVYFIKAGSLLP</sequence>
<dbReference type="EMBL" id="JACRTF010000001">
    <property type="protein sequence ID" value="MBC8593196.1"/>
    <property type="molecule type" value="Genomic_DNA"/>
</dbReference>
<organism evidence="1 2">
    <name type="scientific">Jilunia laotingensis</name>
    <dbReference type="NCBI Taxonomy" id="2763675"/>
    <lineage>
        <taxon>Bacteria</taxon>
        <taxon>Pseudomonadati</taxon>
        <taxon>Bacteroidota</taxon>
        <taxon>Bacteroidia</taxon>
        <taxon>Bacteroidales</taxon>
        <taxon>Bacteroidaceae</taxon>
        <taxon>Jilunia</taxon>
    </lineage>
</organism>
<dbReference type="SUPFAM" id="SSF49464">
    <property type="entry name" value="Carboxypeptidase regulatory domain-like"/>
    <property type="match status" value="1"/>
</dbReference>
<reference evidence="1" key="1">
    <citation type="submission" date="2020-08" db="EMBL/GenBank/DDBJ databases">
        <title>Genome public.</title>
        <authorList>
            <person name="Liu C."/>
            <person name="Sun Q."/>
        </authorList>
    </citation>
    <scope>NUCLEOTIDE SEQUENCE</scope>
    <source>
        <strain evidence="1">N12</strain>
    </source>
</reference>
<evidence type="ECO:0000313" key="2">
    <source>
        <dbReference type="Proteomes" id="UP000651085"/>
    </source>
</evidence>
<proteinExistence type="predicted"/>
<protein>
    <submittedName>
        <fullName evidence="1">Carboxypeptidase regulatory-like domain-containing protein</fullName>
    </submittedName>
</protein>
<dbReference type="InterPro" id="IPR011044">
    <property type="entry name" value="Quino_amine_DH_bsu"/>
</dbReference>
<dbReference type="InterPro" id="IPR008969">
    <property type="entry name" value="CarboxyPept-like_regulatory"/>
</dbReference>
<dbReference type="Proteomes" id="UP000651085">
    <property type="component" value="Unassembled WGS sequence"/>
</dbReference>
<dbReference type="GO" id="GO:0004180">
    <property type="term" value="F:carboxypeptidase activity"/>
    <property type="evidence" value="ECO:0007669"/>
    <property type="project" value="UniProtKB-KW"/>
</dbReference>
<evidence type="ECO:0000313" key="1">
    <source>
        <dbReference type="EMBL" id="MBC8593196.1"/>
    </source>
</evidence>
<dbReference type="Gene3D" id="2.60.40.1120">
    <property type="entry name" value="Carboxypeptidase-like, regulatory domain"/>
    <property type="match status" value="1"/>
</dbReference>
<comment type="caution">
    <text evidence="1">The sequence shown here is derived from an EMBL/GenBank/DDBJ whole genome shotgun (WGS) entry which is preliminary data.</text>
</comment>
<keyword evidence="1" id="KW-0121">Carboxypeptidase</keyword>
<dbReference type="AlphaFoldDB" id="A0A926F4F8"/>
<keyword evidence="2" id="KW-1185">Reference proteome</keyword>
<keyword evidence="1" id="KW-0378">Hydrolase</keyword>
<dbReference type="SUPFAM" id="SSF50969">
    <property type="entry name" value="YVTN repeat-like/Quinoprotein amine dehydrogenase"/>
    <property type="match status" value="1"/>
</dbReference>
<keyword evidence="1" id="KW-0645">Protease</keyword>
<dbReference type="PROSITE" id="PS51257">
    <property type="entry name" value="PROKAR_LIPOPROTEIN"/>
    <property type="match status" value="1"/>
</dbReference>
<name>A0A926F4F8_9BACT</name>
<dbReference type="RefSeq" id="WP_262434344.1">
    <property type="nucleotide sequence ID" value="NZ_JACRTF010000001.1"/>
</dbReference>
<gene>
    <name evidence="1" type="ORF">H8744_08010</name>
</gene>